<comment type="domain">
    <text evidence="4">The SUI1 domain may be involved in RNA binding.</text>
</comment>
<dbReference type="InterPro" id="IPR001950">
    <property type="entry name" value="SUI1"/>
</dbReference>
<evidence type="ECO:0000256" key="4">
    <source>
        <dbReference type="RuleBase" id="RU361273"/>
    </source>
</evidence>
<dbReference type="Pfam" id="PF01253">
    <property type="entry name" value="SUI1"/>
    <property type="match status" value="1"/>
</dbReference>
<evidence type="ECO:0000313" key="6">
    <source>
        <dbReference type="EMBL" id="OLL25193.1"/>
    </source>
</evidence>
<comment type="subcellular location">
    <subcellularLocation>
        <location evidence="4">Cytoplasm</location>
    </subcellularLocation>
</comment>
<protein>
    <recommendedName>
        <fullName evidence="3 4">Translation machinery-associated protein 22</fullName>
    </recommendedName>
</protein>
<dbReference type="InterPro" id="IPR048517">
    <property type="entry name" value="DENR_N"/>
</dbReference>
<keyword evidence="4" id="KW-0963">Cytoplasm</keyword>
<evidence type="ECO:0000256" key="2">
    <source>
        <dbReference type="ARBA" id="ARBA00011742"/>
    </source>
</evidence>
<name>A0A1U7LRI5_NEOID</name>
<proteinExistence type="inferred from homology"/>
<gene>
    <name evidence="6" type="ORF">NEOLI_003413</name>
</gene>
<sequence>MSTLVPELSKAKIIVYCKICSFPPEYCEFGSTVQKCKDWLSASHIDIFNRLYSDEALASTTANLSIEEKLKIEKLQAKAAAKTEREEAKKASSKVYIKRQERSKRKHITAISGLETFGVDLKAIAKMLGKKFATGASVAKVAGGIGEEIVVQGDLSQEILEFIQSKIKEVPEDNIILLEEKAKKKTG</sequence>
<dbReference type="InterPro" id="IPR050318">
    <property type="entry name" value="DENR/SUI1_TIF"/>
</dbReference>
<comment type="subunit">
    <text evidence="2 4">Interacts with the 40S ribosomal subunit.</text>
</comment>
<dbReference type="Pfam" id="PF21023">
    <property type="entry name" value="DENR_N"/>
    <property type="match status" value="1"/>
</dbReference>
<feature type="domain" description="SUI1" evidence="5">
    <location>
        <begin position="95"/>
        <end position="167"/>
    </location>
</feature>
<comment type="similarity">
    <text evidence="1 4">Belongs to the DENR family.</text>
</comment>
<keyword evidence="7" id="KW-1185">Reference proteome</keyword>
<dbReference type="PROSITE" id="PS50296">
    <property type="entry name" value="SUI1"/>
    <property type="match status" value="1"/>
</dbReference>
<dbReference type="GO" id="GO:1990904">
    <property type="term" value="C:ribonucleoprotein complex"/>
    <property type="evidence" value="ECO:0007669"/>
    <property type="project" value="UniProtKB-KW"/>
</dbReference>
<keyword evidence="4" id="KW-0689">Ribosomal protein</keyword>
<dbReference type="PANTHER" id="PTHR12789">
    <property type="entry name" value="DENSITY-REGULATED PROTEIN HOMOLOG"/>
    <property type="match status" value="1"/>
</dbReference>
<dbReference type="PANTHER" id="PTHR12789:SF0">
    <property type="entry name" value="DENSITY-REGULATED PROTEIN"/>
    <property type="match status" value="1"/>
</dbReference>
<organism evidence="6 7">
    <name type="scientific">Neolecta irregularis (strain DAH-3)</name>
    <dbReference type="NCBI Taxonomy" id="1198029"/>
    <lineage>
        <taxon>Eukaryota</taxon>
        <taxon>Fungi</taxon>
        <taxon>Dikarya</taxon>
        <taxon>Ascomycota</taxon>
        <taxon>Taphrinomycotina</taxon>
        <taxon>Neolectales</taxon>
        <taxon>Neolectaceae</taxon>
        <taxon>Neolecta</taxon>
    </lineage>
</organism>
<dbReference type="GO" id="GO:0003729">
    <property type="term" value="F:mRNA binding"/>
    <property type="evidence" value="ECO:0007669"/>
    <property type="project" value="TreeGrafter"/>
</dbReference>
<dbReference type="GO" id="GO:0002188">
    <property type="term" value="P:translation reinitiation"/>
    <property type="evidence" value="ECO:0007669"/>
    <property type="project" value="TreeGrafter"/>
</dbReference>
<dbReference type="GO" id="GO:0005840">
    <property type="term" value="C:ribosome"/>
    <property type="evidence" value="ECO:0007669"/>
    <property type="project" value="UniProtKB-KW"/>
</dbReference>
<evidence type="ECO:0000256" key="1">
    <source>
        <dbReference type="ARBA" id="ARBA00007514"/>
    </source>
</evidence>
<dbReference type="NCBIfam" id="TIGR01159">
    <property type="entry name" value="DRP1"/>
    <property type="match status" value="1"/>
</dbReference>
<evidence type="ECO:0000256" key="3">
    <source>
        <dbReference type="ARBA" id="ARBA00020058"/>
    </source>
</evidence>
<dbReference type="InterPro" id="IPR046447">
    <property type="entry name" value="DENR_C"/>
</dbReference>
<dbReference type="GO" id="GO:0005737">
    <property type="term" value="C:cytoplasm"/>
    <property type="evidence" value="ECO:0007669"/>
    <property type="project" value="UniProtKB-SubCell"/>
</dbReference>
<dbReference type="Gene3D" id="3.30.780.10">
    <property type="entry name" value="SUI1-like domain"/>
    <property type="match status" value="1"/>
</dbReference>
<dbReference type="GO" id="GO:0001731">
    <property type="term" value="P:formation of translation preinitiation complex"/>
    <property type="evidence" value="ECO:0007669"/>
    <property type="project" value="TreeGrafter"/>
</dbReference>
<accession>A0A1U7LRI5</accession>
<dbReference type="OMA" id="EVFEIDM"/>
<dbReference type="OrthoDB" id="277199at2759"/>
<evidence type="ECO:0000259" key="5">
    <source>
        <dbReference type="PROSITE" id="PS50296"/>
    </source>
</evidence>
<dbReference type="InterPro" id="IPR036877">
    <property type="entry name" value="SUI1_dom_sf"/>
</dbReference>
<dbReference type="InterPro" id="IPR005873">
    <property type="entry name" value="DENR_eukaryotes"/>
</dbReference>
<dbReference type="STRING" id="1198029.A0A1U7LRI5"/>
<keyword evidence="4" id="KW-0687">Ribonucleoprotein</keyword>
<evidence type="ECO:0000313" key="7">
    <source>
        <dbReference type="Proteomes" id="UP000186594"/>
    </source>
</evidence>
<dbReference type="CDD" id="cd11607">
    <property type="entry name" value="DENR_C"/>
    <property type="match status" value="1"/>
</dbReference>
<dbReference type="SUPFAM" id="SSF55159">
    <property type="entry name" value="eIF1-like"/>
    <property type="match status" value="1"/>
</dbReference>
<dbReference type="AlphaFoldDB" id="A0A1U7LRI5"/>
<dbReference type="Proteomes" id="UP000186594">
    <property type="component" value="Unassembled WGS sequence"/>
</dbReference>
<reference evidence="6 7" key="1">
    <citation type="submission" date="2016-04" db="EMBL/GenBank/DDBJ databases">
        <title>Evolutionary innovation and constraint leading to complex multicellularity in the Ascomycota.</title>
        <authorList>
            <person name="Cisse O."/>
            <person name="Nguyen A."/>
            <person name="Hewitt D.A."/>
            <person name="Jedd G."/>
            <person name="Stajich J.E."/>
        </authorList>
    </citation>
    <scope>NUCLEOTIDE SEQUENCE [LARGE SCALE GENOMIC DNA]</scope>
    <source>
        <strain evidence="6 7">DAH-3</strain>
    </source>
</reference>
<dbReference type="EMBL" id="LXFE01000477">
    <property type="protein sequence ID" value="OLL25193.1"/>
    <property type="molecule type" value="Genomic_DNA"/>
</dbReference>
<comment type="caution">
    <text evidence="6">The sequence shown here is derived from an EMBL/GenBank/DDBJ whole genome shotgun (WGS) entry which is preliminary data.</text>
</comment>
<dbReference type="GO" id="GO:0003743">
    <property type="term" value="F:translation initiation factor activity"/>
    <property type="evidence" value="ECO:0007669"/>
    <property type="project" value="InterPro"/>
</dbReference>